<keyword evidence="3" id="KW-1185">Reference proteome</keyword>
<dbReference type="Proteomes" id="UP001642483">
    <property type="component" value="Unassembled WGS sequence"/>
</dbReference>
<organism evidence="2 3">
    <name type="scientific">Clavelina lepadiformis</name>
    <name type="common">Light-bulb sea squirt</name>
    <name type="synonym">Ascidia lepadiformis</name>
    <dbReference type="NCBI Taxonomy" id="159417"/>
    <lineage>
        <taxon>Eukaryota</taxon>
        <taxon>Metazoa</taxon>
        <taxon>Chordata</taxon>
        <taxon>Tunicata</taxon>
        <taxon>Ascidiacea</taxon>
        <taxon>Aplousobranchia</taxon>
        <taxon>Clavelinidae</taxon>
        <taxon>Clavelina</taxon>
    </lineage>
</organism>
<comment type="caution">
    <text evidence="2">The sequence shown here is derived from an EMBL/GenBank/DDBJ whole genome shotgun (WGS) entry which is preliminary data.</text>
</comment>
<reference evidence="2 3" key="1">
    <citation type="submission" date="2024-02" db="EMBL/GenBank/DDBJ databases">
        <authorList>
            <person name="Daric V."/>
            <person name="Darras S."/>
        </authorList>
    </citation>
    <scope>NUCLEOTIDE SEQUENCE [LARGE SCALE GENOMIC DNA]</scope>
</reference>
<dbReference type="PROSITE" id="PS51221">
    <property type="entry name" value="TTL"/>
    <property type="match status" value="1"/>
</dbReference>
<proteinExistence type="predicted"/>
<evidence type="ECO:0000313" key="3">
    <source>
        <dbReference type="Proteomes" id="UP001642483"/>
    </source>
</evidence>
<dbReference type="Gene3D" id="3.30.470.20">
    <property type="entry name" value="ATP-grasp fold, B domain"/>
    <property type="match status" value="1"/>
</dbReference>
<name>A0ABP0FUB1_CLALP</name>
<dbReference type="Pfam" id="PF25556">
    <property type="entry name" value="SET_TTL"/>
    <property type="match status" value="1"/>
</dbReference>
<dbReference type="InterPro" id="IPR004344">
    <property type="entry name" value="TTL/TTLL_fam"/>
</dbReference>
<gene>
    <name evidence="2" type="ORF">CVLEPA_LOCUS14319</name>
</gene>
<dbReference type="EMBL" id="CAWYQH010000097">
    <property type="protein sequence ID" value="CAK8683225.1"/>
    <property type="molecule type" value="Genomic_DNA"/>
</dbReference>
<dbReference type="InterPro" id="IPR027749">
    <property type="entry name" value="TTLL12"/>
</dbReference>
<dbReference type="PANTHER" id="PTHR46088:SF1">
    <property type="entry name" value="TUBULIN--TYROSINE LIGASE-LIKE PROTEIN 12"/>
    <property type="match status" value="1"/>
</dbReference>
<protein>
    <recommendedName>
        <fullName evidence="1">Tubulin--tyrosine ligase-like protein 12 SET-like domain-containing protein</fullName>
    </recommendedName>
</protein>
<dbReference type="PANTHER" id="PTHR46088">
    <property type="entry name" value="TUBULIN--TYROSINE LIGASE-LIKE PROTEIN 12"/>
    <property type="match status" value="1"/>
</dbReference>
<sequence length="556" mass="64759">MSVDNRYRHLSFEKFCDVYKELLAGNGISPHLFRSLHYKLENEVYDAGDYFMLTRDEEEDHLKAVASCEDGIRVSDANAIFLIDHAWTYRIRSARQQLCEIPGLLPRIAEIMGFSVHGEVFNADDDIVNEVMRKLWKYSQTYTINDAPTEEKTPVWYVMDEFGSRVRHSDHPTVAIVPFFYQPTQTPYSLMWLLEDLDCGDEATRDYANWEKDSLLRKCKLLPWQPEDLTHVSTESDRYKFSKETIPDDECGEVAGKTRLKLYMPIYSELLTNVMNFELVEEPAEADVIFTEQRIKDFKKYSQECPNVWLNQFPCEQLLSCKDFFIDIGRRSSSNGTAPPWLPVSFDLQTEFPQFLSYFQHNAASKLDQNCWICKPWSLSRALGIHVSNSLDEIVRLRETNIPMVACKYIEDPVLIRCGDEAPAVKFDIKFVLLVTSFRPLKVHCWEGFTVRCANKGFALNNFDDYEQHFTIMPYGGFNSNFDWMDPDEFIERFQTQHEDTKWEDVVKNIYKCINAFMKSSVARPIPFGVGQYSRSRAIYSADVMLEWKTNEETGL</sequence>
<evidence type="ECO:0000313" key="2">
    <source>
        <dbReference type="EMBL" id="CAK8683225.1"/>
    </source>
</evidence>
<dbReference type="InterPro" id="IPR057954">
    <property type="entry name" value="SET_TTL12"/>
</dbReference>
<evidence type="ECO:0000259" key="1">
    <source>
        <dbReference type="Pfam" id="PF25556"/>
    </source>
</evidence>
<dbReference type="Pfam" id="PF03133">
    <property type="entry name" value="TTL"/>
    <property type="match status" value="1"/>
</dbReference>
<feature type="domain" description="Tubulin--tyrosine ligase-like protein 12 SET-like" evidence="1">
    <location>
        <begin position="58"/>
        <end position="228"/>
    </location>
</feature>
<accession>A0ABP0FUB1</accession>